<proteinExistence type="predicted"/>
<accession>A0A8J3U8H8</accession>
<organism evidence="2 3">
    <name type="scientific">Planotetraspora mira</name>
    <dbReference type="NCBI Taxonomy" id="58121"/>
    <lineage>
        <taxon>Bacteria</taxon>
        <taxon>Bacillati</taxon>
        <taxon>Actinomycetota</taxon>
        <taxon>Actinomycetes</taxon>
        <taxon>Streptosporangiales</taxon>
        <taxon>Streptosporangiaceae</taxon>
        <taxon>Planotetraspora</taxon>
    </lineage>
</organism>
<dbReference type="EMBL" id="BOOO01000051">
    <property type="protein sequence ID" value="GII34500.1"/>
    <property type="molecule type" value="Genomic_DNA"/>
</dbReference>
<evidence type="ECO:0008006" key="4">
    <source>
        <dbReference type="Google" id="ProtNLM"/>
    </source>
</evidence>
<name>A0A8J3U8H8_9ACTN</name>
<feature type="region of interest" description="Disordered" evidence="1">
    <location>
        <begin position="82"/>
        <end position="121"/>
    </location>
</feature>
<gene>
    <name evidence="2" type="ORF">Pmi06nite_79420</name>
</gene>
<dbReference type="RefSeq" id="WP_203958291.1">
    <property type="nucleotide sequence ID" value="NZ_BOOO01000051.1"/>
</dbReference>
<dbReference type="AlphaFoldDB" id="A0A8J3U8H8"/>
<keyword evidence="3" id="KW-1185">Reference proteome</keyword>
<dbReference type="Proteomes" id="UP000650628">
    <property type="component" value="Unassembled WGS sequence"/>
</dbReference>
<comment type="caution">
    <text evidence="2">The sequence shown here is derived from an EMBL/GenBank/DDBJ whole genome shotgun (WGS) entry which is preliminary data.</text>
</comment>
<evidence type="ECO:0000313" key="3">
    <source>
        <dbReference type="Proteomes" id="UP000650628"/>
    </source>
</evidence>
<reference evidence="2 3" key="1">
    <citation type="submission" date="2021-01" db="EMBL/GenBank/DDBJ databases">
        <title>Whole genome shotgun sequence of Planotetraspora mira NBRC 15435.</title>
        <authorList>
            <person name="Komaki H."/>
            <person name="Tamura T."/>
        </authorList>
    </citation>
    <scope>NUCLEOTIDE SEQUENCE [LARGE SCALE GENOMIC DNA]</scope>
    <source>
        <strain evidence="2 3">NBRC 15435</strain>
    </source>
</reference>
<sequence length="121" mass="12617">MSTIAFLNIAMHGHVNPTLPVAAELVRRGHAVTYHTSPAFSEEIEATGATARLYLGGDQPLADPPIPLTMLDALARSKIQGSFLTGSPGGRGWSPKPAEPGADTPSAITQGDLKPYTLGDL</sequence>
<evidence type="ECO:0000256" key="1">
    <source>
        <dbReference type="SAM" id="MobiDB-lite"/>
    </source>
</evidence>
<protein>
    <recommendedName>
        <fullName evidence="4">Oleandomycin glycosyltransferase</fullName>
    </recommendedName>
</protein>
<dbReference type="SUPFAM" id="SSF53756">
    <property type="entry name" value="UDP-Glycosyltransferase/glycogen phosphorylase"/>
    <property type="match status" value="1"/>
</dbReference>
<dbReference type="Gene3D" id="3.40.50.2000">
    <property type="entry name" value="Glycogen Phosphorylase B"/>
    <property type="match status" value="1"/>
</dbReference>
<evidence type="ECO:0000313" key="2">
    <source>
        <dbReference type="EMBL" id="GII34500.1"/>
    </source>
</evidence>